<keyword evidence="1 2" id="KW-0732">Signal</keyword>
<feature type="signal peptide" evidence="2">
    <location>
        <begin position="1"/>
        <end position="21"/>
    </location>
</feature>
<evidence type="ECO:0000256" key="2">
    <source>
        <dbReference type="SAM" id="SignalP"/>
    </source>
</evidence>
<sequence length="185" mass="19827">MKKVGLYAAMLALGMSTAAQANEGIYVGANVLFGAETEFEISGFAVSEGADVGFDFLVGYQMPLSDYVDLGMELEFRSFGEANFSNVLTLEGSAFYFNAKPKFYVDDARSFYVAGLVGFGSMDIELKTATDSASDSDSSIQFGVEAGYEMESGLGLSLGYKSATAEIQTIDFTTDGFYAGVSYRF</sequence>
<accession>A0ABT5QLS2</accession>
<gene>
    <name evidence="4" type="ORF">LRP49_12110</name>
</gene>
<reference evidence="4" key="1">
    <citation type="submission" date="2021-12" db="EMBL/GenBank/DDBJ databases">
        <title>Enterovibrio ZSDZ35 sp. nov. and Enterovibrio ZSDZ42 sp. nov., isolated from coastal seawater in Qingdao.</title>
        <authorList>
            <person name="Zhang P."/>
        </authorList>
    </citation>
    <scope>NUCLEOTIDE SEQUENCE</scope>
    <source>
        <strain evidence="4">ZSDZ35</strain>
    </source>
</reference>
<dbReference type="RefSeq" id="WP_274142455.1">
    <property type="nucleotide sequence ID" value="NZ_JAJUBB010000007.1"/>
</dbReference>
<dbReference type="Pfam" id="PF13505">
    <property type="entry name" value="OMP_b-brl"/>
    <property type="match status" value="1"/>
</dbReference>
<proteinExistence type="predicted"/>
<dbReference type="SUPFAM" id="SSF56925">
    <property type="entry name" value="OMPA-like"/>
    <property type="match status" value="1"/>
</dbReference>
<evidence type="ECO:0000313" key="4">
    <source>
        <dbReference type="EMBL" id="MDD1781918.1"/>
    </source>
</evidence>
<name>A0ABT5QLS2_9GAMM</name>
<comment type="caution">
    <text evidence="4">The sequence shown here is derived from an EMBL/GenBank/DDBJ whole genome shotgun (WGS) entry which is preliminary data.</text>
</comment>
<organism evidence="4 5">
    <name type="scientific">Enterovibrio qingdaonensis</name>
    <dbReference type="NCBI Taxonomy" id="2899818"/>
    <lineage>
        <taxon>Bacteria</taxon>
        <taxon>Pseudomonadati</taxon>
        <taxon>Pseudomonadota</taxon>
        <taxon>Gammaproteobacteria</taxon>
        <taxon>Vibrionales</taxon>
        <taxon>Vibrionaceae</taxon>
        <taxon>Enterovibrio</taxon>
    </lineage>
</organism>
<evidence type="ECO:0000313" key="5">
    <source>
        <dbReference type="Proteomes" id="UP001149821"/>
    </source>
</evidence>
<dbReference type="Proteomes" id="UP001149821">
    <property type="component" value="Unassembled WGS sequence"/>
</dbReference>
<evidence type="ECO:0000259" key="3">
    <source>
        <dbReference type="Pfam" id="PF13505"/>
    </source>
</evidence>
<dbReference type="EMBL" id="JAJUBB010000007">
    <property type="protein sequence ID" value="MDD1781918.1"/>
    <property type="molecule type" value="Genomic_DNA"/>
</dbReference>
<protein>
    <submittedName>
        <fullName evidence="4">Porin family protein</fullName>
    </submittedName>
</protein>
<feature type="domain" description="Outer membrane protein beta-barrel" evidence="3">
    <location>
        <begin position="8"/>
        <end position="185"/>
    </location>
</feature>
<keyword evidence="5" id="KW-1185">Reference proteome</keyword>
<feature type="chain" id="PRO_5046664829" evidence="2">
    <location>
        <begin position="22"/>
        <end position="185"/>
    </location>
</feature>
<dbReference type="InterPro" id="IPR027385">
    <property type="entry name" value="Beta-barrel_OMP"/>
</dbReference>
<evidence type="ECO:0000256" key="1">
    <source>
        <dbReference type="ARBA" id="ARBA00022729"/>
    </source>
</evidence>
<dbReference type="InterPro" id="IPR011250">
    <property type="entry name" value="OMP/PagP_B-barrel"/>
</dbReference>
<dbReference type="Gene3D" id="2.40.160.20">
    <property type="match status" value="1"/>
</dbReference>